<accession>A0AAD6T4M4</accession>
<feature type="transmembrane region" description="Helical" evidence="1">
    <location>
        <begin position="243"/>
        <end position="265"/>
    </location>
</feature>
<dbReference type="PANTHER" id="PTHR40465:SF1">
    <property type="entry name" value="DUF6534 DOMAIN-CONTAINING PROTEIN"/>
    <property type="match status" value="1"/>
</dbReference>
<feature type="domain" description="DUF6534" evidence="2">
    <location>
        <begin position="183"/>
        <end position="267"/>
    </location>
</feature>
<feature type="transmembrane region" description="Helical" evidence="1">
    <location>
        <begin position="142"/>
        <end position="166"/>
    </location>
</feature>
<dbReference type="EMBL" id="JARJCM010000035">
    <property type="protein sequence ID" value="KAJ7037728.1"/>
    <property type="molecule type" value="Genomic_DNA"/>
</dbReference>
<dbReference type="InterPro" id="IPR045339">
    <property type="entry name" value="DUF6534"/>
</dbReference>
<dbReference type="Pfam" id="PF20152">
    <property type="entry name" value="DUF6534"/>
    <property type="match status" value="1"/>
</dbReference>
<dbReference type="Proteomes" id="UP001218188">
    <property type="component" value="Unassembled WGS sequence"/>
</dbReference>
<organism evidence="3 4">
    <name type="scientific">Mycena alexandri</name>
    <dbReference type="NCBI Taxonomy" id="1745969"/>
    <lineage>
        <taxon>Eukaryota</taxon>
        <taxon>Fungi</taxon>
        <taxon>Dikarya</taxon>
        <taxon>Basidiomycota</taxon>
        <taxon>Agaricomycotina</taxon>
        <taxon>Agaricomycetes</taxon>
        <taxon>Agaricomycetidae</taxon>
        <taxon>Agaricales</taxon>
        <taxon>Marasmiineae</taxon>
        <taxon>Mycenaceae</taxon>
        <taxon>Mycena</taxon>
    </lineage>
</organism>
<evidence type="ECO:0000256" key="1">
    <source>
        <dbReference type="SAM" id="Phobius"/>
    </source>
</evidence>
<proteinExistence type="predicted"/>
<feature type="transmembrane region" description="Helical" evidence="1">
    <location>
        <begin position="172"/>
        <end position="197"/>
    </location>
</feature>
<keyword evidence="1" id="KW-0812">Transmembrane</keyword>
<name>A0AAD6T4M4_9AGAR</name>
<evidence type="ECO:0000313" key="3">
    <source>
        <dbReference type="EMBL" id="KAJ7037728.1"/>
    </source>
</evidence>
<sequence length="353" mass="38948">MSTAASDITLSPAAAAFVHARITTLGPWVLGAFLDCILMGIILCQTSTFFRTRTQVSSTLGEYYQWLVIVVVGLSMLKTAQCIGVVWVQNVLDYADPDAARLLVAEAWWQVSMPLMTGVIGVVVQSFFCLRFYMLSRNWMLCVPIICAMCFALAGVCLSLANILAGNAKVKVMWLLVHLISASIADLLICGGTMFSLRQYTSGLSRTTALVNRLLRLVFESAFPPALIATIDLIMTQTLGPKLLWHLFINMALGKTYVVSLLYTLNSINEYRAREQGSQEVYSYGNGRSSRGRTLELTARTPSGGKDQIFVQTQVATHISPSTFSPAHNVDKEDYFTTGDEEMSSSDRMRYAH</sequence>
<gene>
    <name evidence="3" type="ORF">C8F04DRAFT_395451</name>
</gene>
<feature type="transmembrane region" description="Helical" evidence="1">
    <location>
        <begin position="107"/>
        <end position="130"/>
    </location>
</feature>
<evidence type="ECO:0000313" key="4">
    <source>
        <dbReference type="Proteomes" id="UP001218188"/>
    </source>
</evidence>
<protein>
    <recommendedName>
        <fullName evidence="2">DUF6534 domain-containing protein</fullName>
    </recommendedName>
</protein>
<keyword evidence="4" id="KW-1185">Reference proteome</keyword>
<dbReference type="AlphaFoldDB" id="A0AAD6T4M4"/>
<feature type="transmembrane region" description="Helical" evidence="1">
    <location>
        <begin position="217"/>
        <end position="237"/>
    </location>
</feature>
<keyword evidence="1" id="KW-0472">Membrane</keyword>
<feature type="transmembrane region" description="Helical" evidence="1">
    <location>
        <begin position="63"/>
        <end position="87"/>
    </location>
</feature>
<comment type="caution">
    <text evidence="3">The sequence shown here is derived from an EMBL/GenBank/DDBJ whole genome shotgun (WGS) entry which is preliminary data.</text>
</comment>
<dbReference type="PANTHER" id="PTHR40465">
    <property type="entry name" value="CHROMOSOME 1, WHOLE GENOME SHOTGUN SEQUENCE"/>
    <property type="match status" value="1"/>
</dbReference>
<feature type="transmembrane region" description="Helical" evidence="1">
    <location>
        <begin position="30"/>
        <end position="51"/>
    </location>
</feature>
<reference evidence="3" key="1">
    <citation type="submission" date="2023-03" db="EMBL/GenBank/DDBJ databases">
        <title>Massive genome expansion in bonnet fungi (Mycena s.s.) driven by repeated elements and novel gene families across ecological guilds.</title>
        <authorList>
            <consortium name="Lawrence Berkeley National Laboratory"/>
            <person name="Harder C.B."/>
            <person name="Miyauchi S."/>
            <person name="Viragh M."/>
            <person name="Kuo A."/>
            <person name="Thoen E."/>
            <person name="Andreopoulos B."/>
            <person name="Lu D."/>
            <person name="Skrede I."/>
            <person name="Drula E."/>
            <person name="Henrissat B."/>
            <person name="Morin E."/>
            <person name="Kohler A."/>
            <person name="Barry K."/>
            <person name="LaButti K."/>
            <person name="Morin E."/>
            <person name="Salamov A."/>
            <person name="Lipzen A."/>
            <person name="Mereny Z."/>
            <person name="Hegedus B."/>
            <person name="Baldrian P."/>
            <person name="Stursova M."/>
            <person name="Weitz H."/>
            <person name="Taylor A."/>
            <person name="Grigoriev I.V."/>
            <person name="Nagy L.G."/>
            <person name="Martin F."/>
            <person name="Kauserud H."/>
        </authorList>
    </citation>
    <scope>NUCLEOTIDE SEQUENCE</scope>
    <source>
        <strain evidence="3">CBHHK200</strain>
    </source>
</reference>
<evidence type="ECO:0000259" key="2">
    <source>
        <dbReference type="Pfam" id="PF20152"/>
    </source>
</evidence>
<keyword evidence="1" id="KW-1133">Transmembrane helix</keyword>